<dbReference type="Pfam" id="PF12838">
    <property type="entry name" value="Fer4_7"/>
    <property type="match status" value="1"/>
</dbReference>
<keyword evidence="12" id="KW-0520">NAD</keyword>
<dbReference type="SUPFAM" id="SSF54292">
    <property type="entry name" value="2Fe-2S ferredoxin-like"/>
    <property type="match status" value="1"/>
</dbReference>
<evidence type="ECO:0000256" key="11">
    <source>
        <dbReference type="ARBA" id="ARBA00023014"/>
    </source>
</evidence>
<dbReference type="PANTHER" id="PTHR43105:SF14">
    <property type="entry name" value="FORMATE DEHYDROGENASE H"/>
    <property type="match status" value="1"/>
</dbReference>
<evidence type="ECO:0000313" key="19">
    <source>
        <dbReference type="EMBL" id="VFU11921.1"/>
    </source>
</evidence>
<dbReference type="PROSITE" id="PS51839">
    <property type="entry name" value="4FE4S_HC3"/>
    <property type="match status" value="1"/>
</dbReference>
<dbReference type="InterPro" id="IPR001041">
    <property type="entry name" value="2Fe-2S_ferredoxin-type"/>
</dbReference>
<comment type="cofactor">
    <cofactor evidence="1">
        <name>[4Fe-4S] cluster</name>
        <dbReference type="ChEBI" id="CHEBI:49883"/>
    </cofactor>
</comment>
<dbReference type="InterPro" id="IPR017896">
    <property type="entry name" value="4Fe4S_Fe-S-bd"/>
</dbReference>
<evidence type="ECO:0000256" key="5">
    <source>
        <dbReference type="ARBA" id="ARBA00022714"/>
    </source>
</evidence>
<evidence type="ECO:0000256" key="2">
    <source>
        <dbReference type="ARBA" id="ARBA00004370"/>
    </source>
</evidence>
<protein>
    <submittedName>
        <fullName evidence="19">Formate dehydrogenase, alpha subunit (Selenocysteine-containing)</fullName>
        <ecNumber evidence="19">1.17.1.9</ecNumber>
    </submittedName>
</protein>
<dbReference type="Gene3D" id="3.30.70.20">
    <property type="match status" value="1"/>
</dbReference>
<dbReference type="InterPro" id="IPR006963">
    <property type="entry name" value="Mopterin_OxRdtase_4Fe-4S_dom"/>
</dbReference>
<dbReference type="GO" id="GO:0003954">
    <property type="term" value="F:NADH dehydrogenase activity"/>
    <property type="evidence" value="ECO:0007669"/>
    <property type="project" value="TreeGrafter"/>
</dbReference>
<evidence type="ECO:0000256" key="9">
    <source>
        <dbReference type="ARBA" id="ARBA00023002"/>
    </source>
</evidence>
<dbReference type="Pfam" id="PF04879">
    <property type="entry name" value="Molybdop_Fe4S4"/>
    <property type="match status" value="1"/>
</dbReference>
<dbReference type="Pfam" id="PF00384">
    <property type="entry name" value="Molybdopterin"/>
    <property type="match status" value="1"/>
</dbReference>
<dbReference type="Gene3D" id="3.10.20.740">
    <property type="match status" value="1"/>
</dbReference>
<evidence type="ECO:0000259" key="17">
    <source>
        <dbReference type="PROSITE" id="PS51669"/>
    </source>
</evidence>
<dbReference type="GO" id="GO:0046872">
    <property type="term" value="F:metal ion binding"/>
    <property type="evidence" value="ECO:0007669"/>
    <property type="project" value="UniProtKB-KW"/>
</dbReference>
<evidence type="ECO:0000259" key="15">
    <source>
        <dbReference type="PROSITE" id="PS51085"/>
    </source>
</evidence>
<evidence type="ECO:0000256" key="14">
    <source>
        <dbReference type="ARBA" id="ARBA00034078"/>
    </source>
</evidence>
<dbReference type="FunFam" id="3.30.70.20:FF:000035">
    <property type="entry name" value="Iron hydrogenase 1"/>
    <property type="match status" value="1"/>
</dbReference>
<keyword evidence="6" id="KW-0479">Metal-binding</keyword>
<comment type="subcellular location">
    <subcellularLocation>
        <location evidence="2">Membrane</location>
    </subcellularLocation>
</comment>
<dbReference type="PROSITE" id="PS00551">
    <property type="entry name" value="MOLYBDOPTERIN_PROK_1"/>
    <property type="match status" value="1"/>
</dbReference>
<gene>
    <name evidence="19" type="primary">fdhA_2</name>
    <name evidence="19" type="ORF">SCFA_120009</name>
</gene>
<dbReference type="PROSITE" id="PS00198">
    <property type="entry name" value="4FE4S_FER_1"/>
    <property type="match status" value="1"/>
</dbReference>
<dbReference type="PROSITE" id="PS51669">
    <property type="entry name" value="4FE4S_MOW_BIS_MGD"/>
    <property type="match status" value="1"/>
</dbReference>
<feature type="domain" description="2Fe-2S ferredoxin-type" evidence="15">
    <location>
        <begin position="1"/>
        <end position="77"/>
    </location>
</feature>
<keyword evidence="9 19" id="KW-0560">Oxidoreductase</keyword>
<proteinExistence type="inferred from homology"/>
<dbReference type="InterPro" id="IPR036010">
    <property type="entry name" value="2Fe-2S_ferredoxin-like_sf"/>
</dbReference>
<comment type="similarity">
    <text evidence="3">Belongs to the complex I 75 kDa subunit family.</text>
</comment>
<keyword evidence="10" id="KW-0408">Iron</keyword>
<dbReference type="SMART" id="SM00929">
    <property type="entry name" value="NADH-G_4Fe-4S_3"/>
    <property type="match status" value="1"/>
</dbReference>
<keyword evidence="7" id="KW-0677">Repeat</keyword>
<keyword evidence="5" id="KW-0001">2Fe-2S</keyword>
<dbReference type="Gene3D" id="3.40.50.740">
    <property type="match status" value="1"/>
</dbReference>
<dbReference type="EMBL" id="CAADRM010000024">
    <property type="protein sequence ID" value="VFU11921.1"/>
    <property type="molecule type" value="Genomic_DNA"/>
</dbReference>
<evidence type="ECO:0000256" key="7">
    <source>
        <dbReference type="ARBA" id="ARBA00022737"/>
    </source>
</evidence>
<dbReference type="InterPro" id="IPR019574">
    <property type="entry name" value="NADH_UbQ_OxRdtase_Gsu_4Fe4S-bd"/>
</dbReference>
<feature type="domain" description="4Fe-4S ferredoxin-type" evidence="16">
    <location>
        <begin position="179"/>
        <end position="208"/>
    </location>
</feature>
<dbReference type="PANTHER" id="PTHR43105">
    <property type="entry name" value="RESPIRATORY NITRATE REDUCTASE"/>
    <property type="match status" value="1"/>
</dbReference>
<evidence type="ECO:0000256" key="13">
    <source>
        <dbReference type="ARBA" id="ARBA00023136"/>
    </source>
</evidence>
<dbReference type="GO" id="GO:0022904">
    <property type="term" value="P:respiratory electron transport chain"/>
    <property type="evidence" value="ECO:0007669"/>
    <property type="project" value="TreeGrafter"/>
</dbReference>
<evidence type="ECO:0000256" key="4">
    <source>
        <dbReference type="ARBA" id="ARBA00022485"/>
    </source>
</evidence>
<dbReference type="PROSITE" id="PS51085">
    <property type="entry name" value="2FE2S_FER_2"/>
    <property type="match status" value="1"/>
</dbReference>
<dbReference type="Gene3D" id="2.20.25.90">
    <property type="entry name" value="ADC-like domains"/>
    <property type="match status" value="1"/>
</dbReference>
<name>A0A485LV10_9ZZZZ</name>
<dbReference type="GO" id="GO:0008863">
    <property type="term" value="F:formate dehydrogenase (NAD+) activity"/>
    <property type="evidence" value="ECO:0007669"/>
    <property type="project" value="UniProtKB-EC"/>
</dbReference>
<dbReference type="InterPro" id="IPR017900">
    <property type="entry name" value="4Fe4S_Fe_S_CS"/>
</dbReference>
<evidence type="ECO:0000256" key="10">
    <source>
        <dbReference type="ARBA" id="ARBA00023004"/>
    </source>
</evidence>
<dbReference type="SUPFAM" id="SSF54862">
    <property type="entry name" value="4Fe-4S ferredoxins"/>
    <property type="match status" value="1"/>
</dbReference>
<keyword evidence="13" id="KW-0472">Membrane</keyword>
<evidence type="ECO:0000259" key="16">
    <source>
        <dbReference type="PROSITE" id="PS51379"/>
    </source>
</evidence>
<feature type="domain" description="4Fe-4S ferredoxin-type" evidence="16">
    <location>
        <begin position="136"/>
        <end position="166"/>
    </location>
</feature>
<evidence type="ECO:0000256" key="6">
    <source>
        <dbReference type="ARBA" id="ARBA00022723"/>
    </source>
</evidence>
<dbReference type="GO" id="GO:0051537">
    <property type="term" value="F:2 iron, 2 sulfur cluster binding"/>
    <property type="evidence" value="ECO:0007669"/>
    <property type="project" value="UniProtKB-KW"/>
</dbReference>
<dbReference type="SMART" id="SM00926">
    <property type="entry name" value="Molybdop_Fe4S4"/>
    <property type="match status" value="1"/>
</dbReference>
<organism evidence="19">
    <name type="scientific">anaerobic digester metagenome</name>
    <dbReference type="NCBI Taxonomy" id="1263854"/>
    <lineage>
        <taxon>unclassified sequences</taxon>
        <taxon>metagenomes</taxon>
        <taxon>ecological metagenomes</taxon>
    </lineage>
</organism>
<evidence type="ECO:0000256" key="12">
    <source>
        <dbReference type="ARBA" id="ARBA00023027"/>
    </source>
</evidence>
<dbReference type="GO" id="GO:0051539">
    <property type="term" value="F:4 iron, 4 sulfur cluster binding"/>
    <property type="evidence" value="ECO:0007669"/>
    <property type="project" value="UniProtKB-KW"/>
</dbReference>
<dbReference type="SUPFAM" id="SSF53706">
    <property type="entry name" value="Formate dehydrogenase/DMSO reductase, domains 1-3"/>
    <property type="match status" value="1"/>
</dbReference>
<evidence type="ECO:0000259" key="18">
    <source>
        <dbReference type="PROSITE" id="PS51839"/>
    </source>
</evidence>
<accession>A0A485LV10</accession>
<dbReference type="InterPro" id="IPR027467">
    <property type="entry name" value="MopterinOxRdtase_cofactor_BS"/>
</dbReference>
<dbReference type="AlphaFoldDB" id="A0A485LV10"/>
<dbReference type="FunFam" id="3.10.20.740:FF:000004">
    <property type="entry name" value="NADH-quinone oxidoreductase"/>
    <property type="match status" value="1"/>
</dbReference>
<dbReference type="InterPro" id="IPR006656">
    <property type="entry name" value="Mopterin_OxRdtase"/>
</dbReference>
<keyword evidence="4" id="KW-0004">4Fe-4S</keyword>
<dbReference type="InterPro" id="IPR050123">
    <property type="entry name" value="Prok_molybdopt-oxidoreductase"/>
</dbReference>
<keyword evidence="8" id="KW-1278">Translocase</keyword>
<dbReference type="EC" id="1.17.1.9" evidence="19"/>
<evidence type="ECO:0000256" key="8">
    <source>
        <dbReference type="ARBA" id="ARBA00022967"/>
    </source>
</evidence>
<dbReference type="PROSITE" id="PS51379">
    <property type="entry name" value="4FE4S_FER_2"/>
    <property type="match status" value="2"/>
</dbReference>
<dbReference type="Pfam" id="PF10588">
    <property type="entry name" value="NADH-G_4Fe-4S_3"/>
    <property type="match status" value="1"/>
</dbReference>
<evidence type="ECO:0000256" key="3">
    <source>
        <dbReference type="ARBA" id="ARBA00005404"/>
    </source>
</evidence>
<reference evidence="19" key="1">
    <citation type="submission" date="2019-03" db="EMBL/GenBank/DDBJ databases">
        <authorList>
            <person name="Hao L."/>
        </authorList>
    </citation>
    <scope>NUCLEOTIDE SEQUENCE</scope>
</reference>
<feature type="domain" description="4Fe-4S Mo/W bis-MGD-type" evidence="17">
    <location>
        <begin position="217"/>
        <end position="275"/>
    </location>
</feature>
<dbReference type="GO" id="GO:0016020">
    <property type="term" value="C:membrane"/>
    <property type="evidence" value="ECO:0007669"/>
    <property type="project" value="UniProtKB-SubCell"/>
</dbReference>
<dbReference type="CDD" id="cd00207">
    <property type="entry name" value="fer2"/>
    <property type="match status" value="1"/>
</dbReference>
<sequence>MVITIDGRKCEFTAGQTVYEVAKANGIHIPVLCHHEQIKPVGACRVCVVEVEKARSLVASCAMPAEDGMVVHTSTPRVLSSRKLSVELLMTQGHHNCITCESSGDCVLQDLAYSLGIESPRFDNPETYRKLEDANEMIVRDMNKCVLCGLCVRACNEVQVNQVLDYSGRGPRATVGPAFGLTYENSDCVFCGECVRVCPVGALFEKQGRFQGRANDLMKVRTTCAYCGVGCQMDVNVKENHIVKITTPREGVPAPNYGSLCIKGRFGYDFVDHKDRLTKPMIRVDGELKEATWDEAIAYVAEKLSTIRKEHGPDAVAGLSSARCTNEENYLFQKFFRAVIGTNNVDHCARL</sequence>
<keyword evidence="11" id="KW-0411">Iron-sulfur</keyword>
<dbReference type="Pfam" id="PF13510">
    <property type="entry name" value="Fer2_4"/>
    <property type="match status" value="1"/>
</dbReference>
<evidence type="ECO:0000256" key="1">
    <source>
        <dbReference type="ARBA" id="ARBA00001966"/>
    </source>
</evidence>
<feature type="domain" description="4Fe-4S His(Cys)3-ligated-type" evidence="18">
    <location>
        <begin position="77"/>
        <end position="116"/>
    </location>
</feature>
<comment type="cofactor">
    <cofactor evidence="14">
        <name>[2Fe-2S] cluster</name>
        <dbReference type="ChEBI" id="CHEBI:190135"/>
    </cofactor>
</comment>